<evidence type="ECO:0000313" key="2">
    <source>
        <dbReference type="Proteomes" id="UP001243330"/>
    </source>
</evidence>
<protein>
    <submittedName>
        <fullName evidence="1">Uncharacterized protein</fullName>
    </submittedName>
</protein>
<dbReference type="EMBL" id="JAQOWY010000170">
    <property type="protein sequence ID" value="KAK1848474.1"/>
    <property type="molecule type" value="Genomic_DNA"/>
</dbReference>
<proteinExistence type="predicted"/>
<gene>
    <name evidence="1" type="ORF">CCHR01_08866</name>
</gene>
<organism evidence="1 2">
    <name type="scientific">Colletotrichum chrysophilum</name>
    <dbReference type="NCBI Taxonomy" id="1836956"/>
    <lineage>
        <taxon>Eukaryota</taxon>
        <taxon>Fungi</taxon>
        <taxon>Dikarya</taxon>
        <taxon>Ascomycota</taxon>
        <taxon>Pezizomycotina</taxon>
        <taxon>Sordariomycetes</taxon>
        <taxon>Hypocreomycetidae</taxon>
        <taxon>Glomerellales</taxon>
        <taxon>Glomerellaceae</taxon>
        <taxon>Colletotrichum</taxon>
        <taxon>Colletotrichum gloeosporioides species complex</taxon>
    </lineage>
</organism>
<evidence type="ECO:0000313" key="1">
    <source>
        <dbReference type="EMBL" id="KAK1848474.1"/>
    </source>
</evidence>
<accession>A0AAD9EEN3</accession>
<reference evidence="1" key="1">
    <citation type="submission" date="2023-01" db="EMBL/GenBank/DDBJ databases">
        <title>Colletotrichum chrysophilum M932 genome sequence.</title>
        <authorList>
            <person name="Baroncelli R."/>
        </authorList>
    </citation>
    <scope>NUCLEOTIDE SEQUENCE</scope>
    <source>
        <strain evidence="1">M932</strain>
    </source>
</reference>
<sequence>MQSGAHIQPEPGRVALLLGLKGDPLLAKTDTRRLSGSAPSRSEVGVPRTTPLVGARERRLDFADGHTFCNAVAVYRASTRLRRIGGIDLSPAGDSAQPVSSKCLSNGMRAGTEWQRYIRGGLLQASLACLSTRGLLRISFRRVR</sequence>
<comment type="caution">
    <text evidence="1">The sequence shown here is derived from an EMBL/GenBank/DDBJ whole genome shotgun (WGS) entry which is preliminary data.</text>
</comment>
<keyword evidence="2" id="KW-1185">Reference proteome</keyword>
<name>A0AAD9EEN3_9PEZI</name>
<dbReference type="Proteomes" id="UP001243330">
    <property type="component" value="Unassembled WGS sequence"/>
</dbReference>
<dbReference type="AlphaFoldDB" id="A0AAD9EEN3"/>